<dbReference type="EMBL" id="CAJOBR010025352">
    <property type="protein sequence ID" value="CAF4966004.1"/>
    <property type="molecule type" value="Genomic_DNA"/>
</dbReference>
<dbReference type="Proteomes" id="UP000663848">
    <property type="component" value="Unassembled WGS sequence"/>
</dbReference>
<evidence type="ECO:0000313" key="2">
    <source>
        <dbReference type="EMBL" id="CAF4966004.1"/>
    </source>
</evidence>
<dbReference type="AlphaFoldDB" id="A0A821YMN7"/>
<keyword evidence="1" id="KW-0812">Transmembrane</keyword>
<evidence type="ECO:0000256" key="1">
    <source>
        <dbReference type="SAM" id="Phobius"/>
    </source>
</evidence>
<feature type="non-terminal residue" evidence="2">
    <location>
        <position position="1"/>
    </location>
</feature>
<keyword evidence="1" id="KW-0472">Membrane</keyword>
<reference evidence="2" key="1">
    <citation type="submission" date="2021-02" db="EMBL/GenBank/DDBJ databases">
        <authorList>
            <person name="Nowell W R."/>
        </authorList>
    </citation>
    <scope>NUCLEOTIDE SEQUENCE</scope>
</reference>
<keyword evidence="1" id="KW-1133">Transmembrane helix</keyword>
<evidence type="ECO:0000313" key="3">
    <source>
        <dbReference type="Proteomes" id="UP000663848"/>
    </source>
</evidence>
<name>A0A821YMN7_9BILA</name>
<sequence length="109" mass="12964">PESELRVPMLLGFVNQWISIGNYTLYYAQCQPEICTYKIDTELQAITRVNLIIGLIGGLTVVLRFLVPSFIKIVYLIYHLGYQQRRDIRLRWRMIITYIRDKLYLMNGY</sequence>
<gene>
    <name evidence="2" type="ORF">QYT958_LOCUS34742</name>
</gene>
<comment type="caution">
    <text evidence="2">The sequence shown here is derived from an EMBL/GenBank/DDBJ whole genome shotgun (WGS) entry which is preliminary data.</text>
</comment>
<proteinExistence type="predicted"/>
<protein>
    <submittedName>
        <fullName evidence="2">Uncharacterized protein</fullName>
    </submittedName>
</protein>
<feature type="transmembrane region" description="Helical" evidence="1">
    <location>
        <begin position="51"/>
        <end position="78"/>
    </location>
</feature>
<organism evidence="2 3">
    <name type="scientific">Rotaria socialis</name>
    <dbReference type="NCBI Taxonomy" id="392032"/>
    <lineage>
        <taxon>Eukaryota</taxon>
        <taxon>Metazoa</taxon>
        <taxon>Spiralia</taxon>
        <taxon>Gnathifera</taxon>
        <taxon>Rotifera</taxon>
        <taxon>Eurotatoria</taxon>
        <taxon>Bdelloidea</taxon>
        <taxon>Philodinida</taxon>
        <taxon>Philodinidae</taxon>
        <taxon>Rotaria</taxon>
    </lineage>
</organism>
<accession>A0A821YMN7</accession>